<dbReference type="EMBL" id="AP025739">
    <property type="protein sequence ID" value="BDI34066.1"/>
    <property type="molecule type" value="Genomic_DNA"/>
</dbReference>
<dbReference type="Pfam" id="PF13520">
    <property type="entry name" value="AA_permease_2"/>
    <property type="match status" value="1"/>
</dbReference>
<organism evidence="5 6">
    <name type="scientific">Capsulimonas corticalis</name>
    <dbReference type="NCBI Taxonomy" id="2219043"/>
    <lineage>
        <taxon>Bacteria</taxon>
        <taxon>Bacillati</taxon>
        <taxon>Armatimonadota</taxon>
        <taxon>Armatimonadia</taxon>
        <taxon>Capsulimonadales</taxon>
        <taxon>Capsulimonadaceae</taxon>
        <taxon>Capsulimonas</taxon>
    </lineage>
</organism>
<keyword evidence="3" id="KW-1133">Transmembrane helix</keyword>
<protein>
    <submittedName>
        <fullName evidence="5">Uncharacterized protein</fullName>
    </submittedName>
</protein>
<dbReference type="Proteomes" id="UP000287394">
    <property type="component" value="Chromosome"/>
</dbReference>
<keyword evidence="2" id="KW-0812">Transmembrane</keyword>
<evidence type="ECO:0000313" key="5">
    <source>
        <dbReference type="EMBL" id="BDI34066.1"/>
    </source>
</evidence>
<gene>
    <name evidence="5" type="ORF">CCAX7_61170</name>
</gene>
<dbReference type="AlphaFoldDB" id="A0A402CW98"/>
<name>A0A402CW98_9BACT</name>
<proteinExistence type="predicted"/>
<dbReference type="GO" id="GO:0016020">
    <property type="term" value="C:membrane"/>
    <property type="evidence" value="ECO:0007669"/>
    <property type="project" value="UniProtKB-SubCell"/>
</dbReference>
<keyword evidence="6" id="KW-1185">Reference proteome</keyword>
<dbReference type="GO" id="GO:0022857">
    <property type="term" value="F:transmembrane transporter activity"/>
    <property type="evidence" value="ECO:0007669"/>
    <property type="project" value="InterPro"/>
</dbReference>
<evidence type="ECO:0000256" key="4">
    <source>
        <dbReference type="ARBA" id="ARBA00023136"/>
    </source>
</evidence>
<reference evidence="5 6" key="1">
    <citation type="journal article" date="2019" name="Int. J. Syst. Evol. Microbiol.">
        <title>Capsulimonas corticalis gen. nov., sp. nov., an aerobic capsulated bacterium, of a novel bacterial order, Capsulimonadales ord. nov., of the class Armatimonadia of the phylum Armatimonadetes.</title>
        <authorList>
            <person name="Li J."/>
            <person name="Kudo C."/>
            <person name="Tonouchi A."/>
        </authorList>
    </citation>
    <scope>NUCLEOTIDE SEQUENCE [LARGE SCALE GENOMIC DNA]</scope>
    <source>
        <strain evidence="5 6">AX-7</strain>
    </source>
</reference>
<keyword evidence="4" id="KW-0472">Membrane</keyword>
<dbReference type="KEGG" id="ccot:CCAX7_61170"/>
<sequence length="126" mass="13375">MLAANWSHPLPGGVWRAVFFGFSAAMLGVSGFESSANFIEEQKPGVFPKTLRNMWAIVAVFNPAISLLALSLFPLSTITSHTEDLLAHMGFIAAGPWLRTAVSIDAVLVLSGAVLTSYVGVTGLVR</sequence>
<evidence type="ECO:0000256" key="2">
    <source>
        <dbReference type="ARBA" id="ARBA00022692"/>
    </source>
</evidence>
<accession>A0A402CW98</accession>
<evidence type="ECO:0000256" key="3">
    <source>
        <dbReference type="ARBA" id="ARBA00022989"/>
    </source>
</evidence>
<evidence type="ECO:0000256" key="1">
    <source>
        <dbReference type="ARBA" id="ARBA00004141"/>
    </source>
</evidence>
<dbReference type="InterPro" id="IPR002293">
    <property type="entry name" value="AA/rel_permease1"/>
</dbReference>
<dbReference type="Gene3D" id="1.20.1740.10">
    <property type="entry name" value="Amino acid/polyamine transporter I"/>
    <property type="match status" value="1"/>
</dbReference>
<evidence type="ECO:0000313" key="6">
    <source>
        <dbReference type="Proteomes" id="UP000287394"/>
    </source>
</evidence>
<comment type="subcellular location">
    <subcellularLocation>
        <location evidence="1">Membrane</location>
        <topology evidence="1">Multi-pass membrane protein</topology>
    </subcellularLocation>
</comment>